<dbReference type="GO" id="GO:0140664">
    <property type="term" value="F:ATP-dependent DNA damage sensor activity"/>
    <property type="evidence" value="ECO:0007669"/>
    <property type="project" value="InterPro"/>
</dbReference>
<dbReference type="InterPro" id="IPR048943">
    <property type="entry name" value="RAD51D_N"/>
</dbReference>
<dbReference type="GO" id="GO:0000724">
    <property type="term" value="P:double-strand break repair via homologous recombination"/>
    <property type="evidence" value="ECO:0000318"/>
    <property type="project" value="GO_Central"/>
</dbReference>
<keyword evidence="12" id="KW-1185">Reference proteome</keyword>
<dbReference type="GO" id="GO:0042148">
    <property type="term" value="P:DNA strand invasion"/>
    <property type="evidence" value="ECO:0000318"/>
    <property type="project" value="GO_Central"/>
</dbReference>
<dbReference type="GO" id="GO:0005524">
    <property type="term" value="F:ATP binding"/>
    <property type="evidence" value="ECO:0007669"/>
    <property type="project" value="UniProtKB-KW"/>
</dbReference>
<dbReference type="FunCoup" id="D6X266">
    <property type="interactions" value="516"/>
</dbReference>
<keyword evidence="6" id="KW-0238">DNA-binding</keyword>
<feature type="domain" description="RecA family profile 1" evidence="10">
    <location>
        <begin position="78"/>
        <end position="242"/>
    </location>
</feature>
<evidence type="ECO:0000256" key="9">
    <source>
        <dbReference type="ARBA" id="ARBA00023242"/>
    </source>
</evidence>
<dbReference type="PANTHER" id="PTHR46457:SF1">
    <property type="entry name" value="DNA REPAIR PROTEIN RAD51 HOMOLOG 4"/>
    <property type="match status" value="1"/>
</dbReference>
<proteinExistence type="inferred from homology"/>
<dbReference type="KEGG" id="tca:656622"/>
<evidence type="ECO:0000256" key="5">
    <source>
        <dbReference type="ARBA" id="ARBA00022840"/>
    </source>
</evidence>
<dbReference type="EMBL" id="KQ971371">
    <property type="protein sequence ID" value="EFA10219.1"/>
    <property type="molecule type" value="Genomic_DNA"/>
</dbReference>
<accession>D6X266</accession>
<dbReference type="PROSITE" id="PS50162">
    <property type="entry name" value="RECA_2"/>
    <property type="match status" value="1"/>
</dbReference>
<dbReference type="GO" id="GO:0005657">
    <property type="term" value="C:replication fork"/>
    <property type="evidence" value="ECO:0000318"/>
    <property type="project" value="GO_Central"/>
</dbReference>
<reference evidence="11 12" key="2">
    <citation type="journal article" date="2010" name="Nucleic Acids Res.">
        <title>BeetleBase in 2010: revisions to provide comprehensive genomic information for Tribolium castaneum.</title>
        <authorList>
            <person name="Kim H.S."/>
            <person name="Murphy T."/>
            <person name="Xia J."/>
            <person name="Caragea D."/>
            <person name="Park Y."/>
            <person name="Beeman R.W."/>
            <person name="Lorenzen M.D."/>
            <person name="Butcher S."/>
            <person name="Manak J.R."/>
            <person name="Brown S.J."/>
        </authorList>
    </citation>
    <scope>NUCLEOTIDE SEQUENCE [LARGE SCALE GENOMIC DNA]</scope>
    <source>
        <strain evidence="11 12">Georgia GA2</strain>
    </source>
</reference>
<evidence type="ECO:0000256" key="7">
    <source>
        <dbReference type="ARBA" id="ARBA00023172"/>
    </source>
</evidence>
<comment type="similarity">
    <text evidence="2">Belongs to the RecA family. RAD51 subfamily.</text>
</comment>
<dbReference type="GO" id="GO:0003697">
    <property type="term" value="F:single-stranded DNA binding"/>
    <property type="evidence" value="ECO:0000318"/>
    <property type="project" value="GO_Central"/>
</dbReference>
<keyword evidence="9" id="KW-0539">Nucleus</keyword>
<dbReference type="GO" id="GO:0033063">
    <property type="term" value="C:Rad51B-Rad51C-Rad51D-XRCC2 complex"/>
    <property type="evidence" value="ECO:0000318"/>
    <property type="project" value="GO_Central"/>
</dbReference>
<dbReference type="SUPFAM" id="SSF52540">
    <property type="entry name" value="P-loop containing nucleoside triphosphate hydrolases"/>
    <property type="match status" value="1"/>
</dbReference>
<dbReference type="Gene3D" id="3.40.50.300">
    <property type="entry name" value="P-loop containing nucleotide triphosphate hydrolases"/>
    <property type="match status" value="1"/>
</dbReference>
<evidence type="ECO:0000313" key="12">
    <source>
        <dbReference type="Proteomes" id="UP000007266"/>
    </source>
</evidence>
<dbReference type="PANTHER" id="PTHR46457">
    <property type="entry name" value="DNA REPAIR PROTEIN RAD51 HOMOLOG 4"/>
    <property type="match status" value="1"/>
</dbReference>
<dbReference type="GO" id="GO:0007131">
    <property type="term" value="P:reciprocal meiotic recombination"/>
    <property type="evidence" value="ECO:0000318"/>
    <property type="project" value="GO_Central"/>
</dbReference>
<gene>
    <name evidence="11" type="primary">AUGUSTUS-3.0.2_12415</name>
    <name evidence="11" type="ORF">TcasGA2_TC012415</name>
</gene>
<dbReference type="InterPro" id="IPR013632">
    <property type="entry name" value="Rad51_C"/>
</dbReference>
<dbReference type="Proteomes" id="UP000007266">
    <property type="component" value="Linkage group 9"/>
</dbReference>
<keyword evidence="5" id="KW-0067">ATP-binding</keyword>
<reference evidence="11 12" key="1">
    <citation type="journal article" date="2008" name="Nature">
        <title>The genome of the model beetle and pest Tribolium castaneum.</title>
        <authorList>
            <consortium name="Tribolium Genome Sequencing Consortium"/>
            <person name="Richards S."/>
            <person name="Gibbs R.A."/>
            <person name="Weinstock G.M."/>
            <person name="Brown S.J."/>
            <person name="Denell R."/>
            <person name="Beeman R.W."/>
            <person name="Gibbs R."/>
            <person name="Beeman R.W."/>
            <person name="Brown S.J."/>
            <person name="Bucher G."/>
            <person name="Friedrich M."/>
            <person name="Grimmelikhuijzen C.J."/>
            <person name="Klingler M."/>
            <person name="Lorenzen M."/>
            <person name="Richards S."/>
            <person name="Roth S."/>
            <person name="Schroder R."/>
            <person name="Tautz D."/>
            <person name="Zdobnov E.M."/>
            <person name="Muzny D."/>
            <person name="Gibbs R.A."/>
            <person name="Weinstock G.M."/>
            <person name="Attaway T."/>
            <person name="Bell S."/>
            <person name="Buhay C.J."/>
            <person name="Chandrabose M.N."/>
            <person name="Chavez D."/>
            <person name="Clerk-Blankenburg K.P."/>
            <person name="Cree A."/>
            <person name="Dao M."/>
            <person name="Davis C."/>
            <person name="Chacko J."/>
            <person name="Dinh H."/>
            <person name="Dugan-Rocha S."/>
            <person name="Fowler G."/>
            <person name="Garner T.T."/>
            <person name="Garnes J."/>
            <person name="Gnirke A."/>
            <person name="Hawes A."/>
            <person name="Hernandez J."/>
            <person name="Hines S."/>
            <person name="Holder M."/>
            <person name="Hume J."/>
            <person name="Jhangiani S.N."/>
            <person name="Joshi V."/>
            <person name="Khan Z.M."/>
            <person name="Jackson L."/>
            <person name="Kovar C."/>
            <person name="Kowis A."/>
            <person name="Lee S."/>
            <person name="Lewis L.R."/>
            <person name="Margolis J."/>
            <person name="Morgan M."/>
            <person name="Nazareth L.V."/>
            <person name="Nguyen N."/>
            <person name="Okwuonu G."/>
            <person name="Parker D."/>
            <person name="Richards S."/>
            <person name="Ruiz S.J."/>
            <person name="Santibanez J."/>
            <person name="Savard J."/>
            <person name="Scherer S.E."/>
            <person name="Schneider B."/>
            <person name="Sodergren E."/>
            <person name="Tautz D."/>
            <person name="Vattahil S."/>
            <person name="Villasana D."/>
            <person name="White C.S."/>
            <person name="Wright R."/>
            <person name="Park Y."/>
            <person name="Beeman R.W."/>
            <person name="Lord J."/>
            <person name="Oppert B."/>
            <person name="Lorenzen M."/>
            <person name="Brown S."/>
            <person name="Wang L."/>
            <person name="Savard J."/>
            <person name="Tautz D."/>
            <person name="Richards S."/>
            <person name="Weinstock G."/>
            <person name="Gibbs R.A."/>
            <person name="Liu Y."/>
            <person name="Worley K."/>
            <person name="Weinstock G."/>
            <person name="Elsik C.G."/>
            <person name="Reese J.T."/>
            <person name="Elhaik E."/>
            <person name="Landan G."/>
            <person name="Graur D."/>
            <person name="Arensburger P."/>
            <person name="Atkinson P."/>
            <person name="Beeman R.W."/>
            <person name="Beidler J."/>
            <person name="Brown S.J."/>
            <person name="Demuth J.P."/>
            <person name="Drury D.W."/>
            <person name="Du Y.Z."/>
            <person name="Fujiwara H."/>
            <person name="Lorenzen M."/>
            <person name="Maselli V."/>
            <person name="Osanai M."/>
            <person name="Park Y."/>
            <person name="Robertson H.M."/>
            <person name="Tu Z."/>
            <person name="Wang J.J."/>
            <person name="Wang S."/>
            <person name="Richards S."/>
            <person name="Song H."/>
            <person name="Zhang L."/>
            <person name="Sodergren E."/>
            <person name="Werner D."/>
            <person name="Stanke M."/>
            <person name="Morgenstern B."/>
            <person name="Solovyev V."/>
            <person name="Kosarev P."/>
            <person name="Brown G."/>
            <person name="Chen H.C."/>
            <person name="Ermolaeva O."/>
            <person name="Hlavina W."/>
            <person name="Kapustin Y."/>
            <person name="Kiryutin B."/>
            <person name="Kitts P."/>
            <person name="Maglott D."/>
            <person name="Pruitt K."/>
            <person name="Sapojnikov V."/>
            <person name="Souvorov A."/>
            <person name="Mackey A.J."/>
            <person name="Waterhouse R.M."/>
            <person name="Wyder S."/>
            <person name="Zdobnov E.M."/>
            <person name="Zdobnov E.M."/>
            <person name="Wyder S."/>
            <person name="Kriventseva E.V."/>
            <person name="Kadowaki T."/>
            <person name="Bork P."/>
            <person name="Aranda M."/>
            <person name="Bao R."/>
            <person name="Beermann A."/>
            <person name="Berns N."/>
            <person name="Bolognesi R."/>
            <person name="Bonneton F."/>
            <person name="Bopp D."/>
            <person name="Brown S.J."/>
            <person name="Bucher G."/>
            <person name="Butts T."/>
            <person name="Chaumot A."/>
            <person name="Denell R.E."/>
            <person name="Ferrier D.E."/>
            <person name="Friedrich M."/>
            <person name="Gordon C.M."/>
            <person name="Jindra M."/>
            <person name="Klingler M."/>
            <person name="Lan Q."/>
            <person name="Lattorff H.M."/>
            <person name="Laudet V."/>
            <person name="von Levetsow C."/>
            <person name="Liu Z."/>
            <person name="Lutz R."/>
            <person name="Lynch J.A."/>
            <person name="da Fonseca R.N."/>
            <person name="Posnien N."/>
            <person name="Reuter R."/>
            <person name="Roth S."/>
            <person name="Savard J."/>
            <person name="Schinko J.B."/>
            <person name="Schmitt C."/>
            <person name="Schoppmeier M."/>
            <person name="Schroder R."/>
            <person name="Shippy T.D."/>
            <person name="Simonnet F."/>
            <person name="Marques-Souza H."/>
            <person name="Tautz D."/>
            <person name="Tomoyasu Y."/>
            <person name="Trauner J."/>
            <person name="Van der Zee M."/>
            <person name="Vervoort M."/>
            <person name="Wittkopp N."/>
            <person name="Wimmer E.A."/>
            <person name="Yang X."/>
            <person name="Jones A.K."/>
            <person name="Sattelle D.B."/>
            <person name="Ebert P.R."/>
            <person name="Nelson D."/>
            <person name="Scott J.G."/>
            <person name="Beeman R.W."/>
            <person name="Muthukrishnan S."/>
            <person name="Kramer K.J."/>
            <person name="Arakane Y."/>
            <person name="Beeman R.W."/>
            <person name="Zhu Q."/>
            <person name="Hogenkamp D."/>
            <person name="Dixit R."/>
            <person name="Oppert B."/>
            <person name="Jiang H."/>
            <person name="Zou Z."/>
            <person name="Marshall J."/>
            <person name="Elpidina E."/>
            <person name="Vinokurov K."/>
            <person name="Oppert C."/>
            <person name="Zou Z."/>
            <person name="Evans J."/>
            <person name="Lu Z."/>
            <person name="Zhao P."/>
            <person name="Sumathipala N."/>
            <person name="Altincicek B."/>
            <person name="Vilcinskas A."/>
            <person name="Williams M."/>
            <person name="Hultmark D."/>
            <person name="Hetru C."/>
            <person name="Jiang H."/>
            <person name="Grimmelikhuijzen C.J."/>
            <person name="Hauser F."/>
            <person name="Cazzamali G."/>
            <person name="Williamson M."/>
            <person name="Park Y."/>
            <person name="Li B."/>
            <person name="Tanaka Y."/>
            <person name="Predel R."/>
            <person name="Neupert S."/>
            <person name="Schachtner J."/>
            <person name="Verleyen P."/>
            <person name="Raible F."/>
            <person name="Bork P."/>
            <person name="Friedrich M."/>
            <person name="Walden K.K."/>
            <person name="Robertson H.M."/>
            <person name="Angeli S."/>
            <person name="Foret S."/>
            <person name="Bucher G."/>
            <person name="Schuetz S."/>
            <person name="Maleszka R."/>
            <person name="Wimmer E.A."/>
            <person name="Beeman R.W."/>
            <person name="Lorenzen M."/>
            <person name="Tomoyasu Y."/>
            <person name="Miller S.C."/>
            <person name="Grossmann D."/>
            <person name="Bucher G."/>
        </authorList>
    </citation>
    <scope>NUCLEOTIDE SEQUENCE [LARGE SCALE GENOMIC DNA]</scope>
    <source>
        <strain evidence="11 12">Georgia GA2</strain>
    </source>
</reference>
<evidence type="ECO:0000256" key="3">
    <source>
        <dbReference type="ARBA" id="ARBA00022741"/>
    </source>
</evidence>
<keyword evidence="3" id="KW-0547">Nucleotide-binding</keyword>
<dbReference type="AlphaFoldDB" id="D6X266"/>
<dbReference type="OrthoDB" id="336321at2759"/>
<dbReference type="PhylomeDB" id="D6X266"/>
<protein>
    <submittedName>
        <fullName evidence="11">DNA repair protein RAD51 homolog 4-like Protein</fullName>
    </submittedName>
</protein>
<dbReference type="STRING" id="7070.D6X266"/>
<evidence type="ECO:0000256" key="2">
    <source>
        <dbReference type="ARBA" id="ARBA00007095"/>
    </source>
</evidence>
<evidence type="ECO:0000313" key="11">
    <source>
        <dbReference type="EMBL" id="EFA10219.1"/>
    </source>
</evidence>
<dbReference type="HOGENOM" id="CLU_058452_0_0_1"/>
<evidence type="ECO:0000256" key="8">
    <source>
        <dbReference type="ARBA" id="ARBA00023204"/>
    </source>
</evidence>
<dbReference type="FunFam" id="3.40.50.300:FF:004203">
    <property type="entry name" value="Putative RAD51D"/>
    <property type="match status" value="1"/>
</dbReference>
<comment type="subcellular location">
    <subcellularLocation>
        <location evidence="1">Nucleus</location>
    </subcellularLocation>
</comment>
<dbReference type="InterPro" id="IPR047323">
    <property type="entry name" value="Rad51D_C"/>
</dbReference>
<dbReference type="GO" id="GO:0000723">
    <property type="term" value="P:telomere maintenance"/>
    <property type="evidence" value="ECO:0000318"/>
    <property type="project" value="GO_Central"/>
</dbReference>
<evidence type="ECO:0000256" key="1">
    <source>
        <dbReference type="ARBA" id="ARBA00004123"/>
    </source>
</evidence>
<dbReference type="GO" id="GO:0008094">
    <property type="term" value="F:ATP-dependent activity, acting on DNA"/>
    <property type="evidence" value="ECO:0000318"/>
    <property type="project" value="GO_Central"/>
</dbReference>
<dbReference type="Pfam" id="PF08423">
    <property type="entry name" value="Rad51"/>
    <property type="match status" value="1"/>
</dbReference>
<keyword evidence="7" id="KW-0233">DNA recombination</keyword>
<dbReference type="GO" id="GO:0005815">
    <property type="term" value="C:microtubule organizing center"/>
    <property type="evidence" value="ECO:0000318"/>
    <property type="project" value="GO_Central"/>
</dbReference>
<dbReference type="InParanoid" id="D6X266"/>
<dbReference type="eggNOG" id="KOG1433">
    <property type="taxonomic scope" value="Eukaryota"/>
</dbReference>
<name>D6X266_TRICA</name>
<evidence type="ECO:0000256" key="4">
    <source>
        <dbReference type="ARBA" id="ARBA00022763"/>
    </source>
</evidence>
<dbReference type="OMA" id="CKRIQDM"/>
<dbReference type="InterPro" id="IPR020588">
    <property type="entry name" value="RecA_ATP-bd"/>
</dbReference>
<evidence type="ECO:0000259" key="10">
    <source>
        <dbReference type="PROSITE" id="PS50162"/>
    </source>
</evidence>
<dbReference type="CDD" id="cd19489">
    <property type="entry name" value="Rad51D"/>
    <property type="match status" value="1"/>
</dbReference>
<evidence type="ECO:0000256" key="6">
    <source>
        <dbReference type="ARBA" id="ARBA00023125"/>
    </source>
</evidence>
<keyword evidence="4" id="KW-0227">DNA damage</keyword>
<keyword evidence="8" id="KW-0234">DNA repair</keyword>
<organism evidence="11 12">
    <name type="scientific">Tribolium castaneum</name>
    <name type="common">Red flour beetle</name>
    <dbReference type="NCBI Taxonomy" id="7070"/>
    <lineage>
        <taxon>Eukaryota</taxon>
        <taxon>Metazoa</taxon>
        <taxon>Ecdysozoa</taxon>
        <taxon>Arthropoda</taxon>
        <taxon>Hexapoda</taxon>
        <taxon>Insecta</taxon>
        <taxon>Pterygota</taxon>
        <taxon>Neoptera</taxon>
        <taxon>Endopterygota</taxon>
        <taxon>Coleoptera</taxon>
        <taxon>Polyphaga</taxon>
        <taxon>Cucujiformia</taxon>
        <taxon>Tenebrionidae</taxon>
        <taxon>Tenebrionidae incertae sedis</taxon>
        <taxon>Tribolium</taxon>
    </lineage>
</organism>
<dbReference type="InterPro" id="IPR051988">
    <property type="entry name" value="HRR_RAD51_Paralog"/>
</dbReference>
<dbReference type="Pfam" id="PF21794">
    <property type="entry name" value="RAD51D_N"/>
    <property type="match status" value="1"/>
</dbReference>
<dbReference type="InterPro" id="IPR027417">
    <property type="entry name" value="P-loop_NTPase"/>
</dbReference>
<sequence length="313" mass="35436">MSRLGPEIHPLLTEDVVKALHGRKVWTVGDFVKVDTQQIIKIARLNFREVRAVKNYLLKKFSATPVNGFDFYKNVLKNTAIIPTGIKGVDQLLNGGLFTGNIYELCGPPASGKTHFVLTLIKNVILNMDQNVHIFDTKNDFSAVKMKQMLKNCDEDRRTKSLGKIIVNRCYTRYDLINSLYEIKNDLENNMKLRLIIVDSLPGVILNSNDHLTNNLYLNHIANIMRYIATEHHVAFLVTNLITTWTDGGFKTQQETSETITCGKYWSSVPNTRLRIEKMENSGGCKLSVLRSDTLNQKVNSCADIVPTEDGFL</sequence>